<sequence>MDPVTAVDGPKNPAEIKVQAAIGGPGLQQDPVTAADQLDGIDDTELTSQLEALILKEEPEDIPASNPGGFHQEDAASAADIVALADELDGMHDDDIAKLHLEDSVAHLPPKDPQRQAHALVAKRARKRLYNRMTRGDDCPAEVLQKAKEAKGNRKLNKALFNSYLESKEDWMQSSIVRTVTSKDSTSRSGSQVYKKYKDLVAEHGEALASSLRASRKQQQLSKGDAYPDCPHWYKHPDWPETDWRVGYADFLFSMDASPDGAGLCAAALPQETVKELWSLSAELRFESLALDSVFHGLCGLVSSGALFDLHVSAPALSFLPRGRCRARSEADPSASSAPGRELGLHNRLARRLCFLLCIAASSGVFFSVAQPACSLMFRLHCFRGLVALGAVLSYACSCDFGAPFKRALVVLHNKPWLLELGEWGGGCRCPAGAVHFRVAGSFSAASARQFEASCSPSSAAVFGRSPRVGELVASFCSDYPCALASRAASGSALAATTGMVAPMPASAPLRTLKALGFSVVGPESLSCDGSGFRLRAFHDDPEWIGELADCLEFVELLRYKFAGPGHINVLECRAYKTWIKWCAKRHPRCRLLGLIDSRVLLGAAAKGRSASAALCRVLRSSLPYVLGAGLYPGGLHVYSAQNRADGPSRGAPPSPPSKAWPAWLVSLAAGDTAPFDLVCASAAVPRRLGRWVRLLLLLAGDVERHPGPRHTGGPRGSLDLQSGFASSTRQKMSKALDAFVFWLESVHGLSLAAVTGSASSAALALRAFGLHLYSGGFPRYLLVYAITSIQDRFPEYRSHLSPAWQIDRKWQLAEPGECRPVISQPILQASVALAICWGWYDWAALTCVGFLCMLHPSEMIPLLRQDLVFPADALSPDPVAYVHIRNPKTQRFARRQHARLEDPSVLALLHALYFDFPLSARLFRGSMHVYRRQWNCIMARLGVPHQLSQRGATPGVLRGSGATFLYLETEDLPLVAWRGRWSKSKTVEFYLQEVAAQLLLHRLPSWARERIRTLASFSRRLLDLVIVRAGQRPSHSLRDASQPQDTTAVFLLPEAEQVDAFRQCQDMDVAADDPVAGMPFSRRGIYSKIAEHCARTYYNANIRRGVKHETAMHMCLDTEPGANTGRAKKFRSKLLGSLLGDDWSSMQSTAIYVDVVWCSEQAILLVFQLLWLTRQGNALRYWLCPGWGSVRRFDGDGNEDQRAREDLLQREFAQHQAAALEGSPAATKVYGSIGKPTWGVLEAPTQKEVLVQHPAAVLDLWWAKDERYFMAQSHVSTNQDTFQEMHRVLCSKHGSPADDLQPRHSRVGIEPLALTEIFHEDKKQSQEPGAVKPAMPGRCQWHELELLPSSKGHAYFEVDTGCFRSRAVAPLRVVDPVNLKRHLAFLHPPTPLQVEVAALPRCRSSFASTSFSEEDEEEKAYWKVDCDTGKVKGFKYIEPKVVPLRGGLLGGLAIATPEEGAAPKGTESEEGDLAPKPAPLPPCLPGDNPFCGPDDDDNPLCHPPPPPPLPPVQPGQEEQGNADEPSQEGNGDESAAGAEGEGAETQEPPPAPKGLLPRMKCLPGQEIPMPKEPCQIKQGLCCHKCATRADCKLCMEWKEVLGQIPIDIDRKAWAENICPAPQNPQEADDSDLQKDYLLPEEDENGGSRRGCIRLREERAVATFAESALSQAWGSPTGCMEREDQSWPIPQEAAPLQVAPPEMFAHMFEERFVDQRRRQLSQVNLIAESAATGLTLGTPLAIAVLLAAMQTLATPAYRDWRHRLRELYEVELCMPVVWFADWSHLQPLWGDLLPRLQAQGQPTSDMISREQGVDPAARYRSGAGGALVGFAGRPTDVIRGHELVLSPSVLFLQPMLAAVMAGVYAQSVEAAGDAEAEQASFSSGLFGEGWSAEMRVATWHKAFALTADSDFAYVFMSYEVLDEMTDLWIAEWESYVRRSVSKVRAAAEAARGRDGLEVVDRLDLEAFIHQGCKAGCAGGASYVLVQLEKAIAAQCQVGDPRWMALLGQLIQASACMRYVHLTRSDVLSITRSTVRAFCSKGKQLRNRPGFYFAIPSWRWHCFRH</sequence>
<accession>A0A1Q9DX68</accession>
<dbReference type="Proteomes" id="UP000186817">
    <property type="component" value="Unassembled WGS sequence"/>
</dbReference>
<organism evidence="3 4">
    <name type="scientific">Symbiodinium microadriaticum</name>
    <name type="common">Dinoflagellate</name>
    <name type="synonym">Zooxanthella microadriatica</name>
    <dbReference type="NCBI Taxonomy" id="2951"/>
    <lineage>
        <taxon>Eukaryota</taxon>
        <taxon>Sar</taxon>
        <taxon>Alveolata</taxon>
        <taxon>Dinophyceae</taxon>
        <taxon>Suessiales</taxon>
        <taxon>Symbiodiniaceae</taxon>
        <taxon>Symbiodinium</taxon>
    </lineage>
</organism>
<protein>
    <submittedName>
        <fullName evidence="3">Uncharacterized protein</fullName>
    </submittedName>
</protein>
<proteinExistence type="predicted"/>
<keyword evidence="4" id="KW-1185">Reference proteome</keyword>
<keyword evidence="1" id="KW-0233">DNA recombination</keyword>
<feature type="region of interest" description="Disordered" evidence="2">
    <location>
        <begin position="1459"/>
        <end position="1560"/>
    </location>
</feature>
<gene>
    <name evidence="3" type="ORF">AK812_SmicGene17671</name>
</gene>
<dbReference type="InterPro" id="IPR011010">
    <property type="entry name" value="DNA_brk_join_enz"/>
</dbReference>
<dbReference type="GO" id="GO:0006310">
    <property type="term" value="P:DNA recombination"/>
    <property type="evidence" value="ECO:0007669"/>
    <property type="project" value="UniProtKB-KW"/>
</dbReference>
<dbReference type="GO" id="GO:0015074">
    <property type="term" value="P:DNA integration"/>
    <property type="evidence" value="ECO:0007669"/>
    <property type="project" value="InterPro"/>
</dbReference>
<dbReference type="GO" id="GO:0003677">
    <property type="term" value="F:DNA binding"/>
    <property type="evidence" value="ECO:0007669"/>
    <property type="project" value="InterPro"/>
</dbReference>
<evidence type="ECO:0000256" key="1">
    <source>
        <dbReference type="ARBA" id="ARBA00023172"/>
    </source>
</evidence>
<evidence type="ECO:0000313" key="3">
    <source>
        <dbReference type="EMBL" id="OLP99739.1"/>
    </source>
</evidence>
<dbReference type="OrthoDB" id="438033at2759"/>
<comment type="caution">
    <text evidence="3">The sequence shown here is derived from an EMBL/GenBank/DDBJ whole genome shotgun (WGS) entry which is preliminary data.</text>
</comment>
<dbReference type="InterPro" id="IPR013762">
    <property type="entry name" value="Integrase-like_cat_sf"/>
</dbReference>
<evidence type="ECO:0000256" key="2">
    <source>
        <dbReference type="SAM" id="MobiDB-lite"/>
    </source>
</evidence>
<dbReference type="Gene3D" id="1.10.443.10">
    <property type="entry name" value="Intergrase catalytic core"/>
    <property type="match status" value="1"/>
</dbReference>
<name>A0A1Q9DX68_SYMMI</name>
<reference evidence="3 4" key="1">
    <citation type="submission" date="2016-02" db="EMBL/GenBank/DDBJ databases">
        <title>Genome analysis of coral dinoflagellate symbionts highlights evolutionary adaptations to a symbiotic lifestyle.</title>
        <authorList>
            <person name="Aranda M."/>
            <person name="Li Y."/>
            <person name="Liew Y.J."/>
            <person name="Baumgarten S."/>
            <person name="Simakov O."/>
            <person name="Wilson M."/>
            <person name="Piel J."/>
            <person name="Ashoor H."/>
            <person name="Bougouffa S."/>
            <person name="Bajic V.B."/>
            <person name="Ryu T."/>
            <person name="Ravasi T."/>
            <person name="Bayer T."/>
            <person name="Micklem G."/>
            <person name="Kim H."/>
            <person name="Bhak J."/>
            <person name="Lajeunesse T.C."/>
            <person name="Voolstra C.R."/>
        </authorList>
    </citation>
    <scope>NUCLEOTIDE SEQUENCE [LARGE SCALE GENOMIC DNA]</scope>
    <source>
        <strain evidence="3 4">CCMP2467</strain>
    </source>
</reference>
<dbReference type="SUPFAM" id="SSF56349">
    <property type="entry name" value="DNA breaking-rejoining enzymes"/>
    <property type="match status" value="1"/>
</dbReference>
<feature type="compositionally biased region" description="Low complexity" evidence="2">
    <location>
        <begin position="1529"/>
        <end position="1547"/>
    </location>
</feature>
<evidence type="ECO:0000313" key="4">
    <source>
        <dbReference type="Proteomes" id="UP000186817"/>
    </source>
</evidence>
<feature type="compositionally biased region" description="Pro residues" evidence="2">
    <location>
        <begin position="1502"/>
        <end position="1514"/>
    </location>
</feature>
<dbReference type="EMBL" id="LSRX01000351">
    <property type="protein sequence ID" value="OLP99739.1"/>
    <property type="molecule type" value="Genomic_DNA"/>
</dbReference>